<feature type="signal peptide" evidence="1">
    <location>
        <begin position="1"/>
        <end position="20"/>
    </location>
</feature>
<comment type="caution">
    <text evidence="2">The sequence shown here is derived from an EMBL/GenBank/DDBJ whole genome shotgun (WGS) entry which is preliminary data.</text>
</comment>
<keyword evidence="3" id="KW-1185">Reference proteome</keyword>
<evidence type="ECO:0000313" key="2">
    <source>
        <dbReference type="EMBL" id="KAF4435735.1"/>
    </source>
</evidence>
<gene>
    <name evidence="2" type="ORF">F53441_13439</name>
</gene>
<proteinExistence type="predicted"/>
<feature type="chain" id="PRO_5034804039" evidence="1">
    <location>
        <begin position="21"/>
        <end position="286"/>
    </location>
</feature>
<dbReference type="EMBL" id="JAADJG010000836">
    <property type="protein sequence ID" value="KAF4435735.1"/>
    <property type="molecule type" value="Genomic_DNA"/>
</dbReference>
<dbReference type="Proteomes" id="UP000605986">
    <property type="component" value="Unassembled WGS sequence"/>
</dbReference>
<evidence type="ECO:0000313" key="3">
    <source>
        <dbReference type="Proteomes" id="UP000605986"/>
    </source>
</evidence>
<organism evidence="2 3">
    <name type="scientific">Fusarium austroafricanum</name>
    <dbReference type="NCBI Taxonomy" id="2364996"/>
    <lineage>
        <taxon>Eukaryota</taxon>
        <taxon>Fungi</taxon>
        <taxon>Dikarya</taxon>
        <taxon>Ascomycota</taxon>
        <taxon>Pezizomycotina</taxon>
        <taxon>Sordariomycetes</taxon>
        <taxon>Hypocreomycetidae</taxon>
        <taxon>Hypocreales</taxon>
        <taxon>Nectriaceae</taxon>
        <taxon>Fusarium</taxon>
        <taxon>Fusarium concolor species complex</taxon>
    </lineage>
</organism>
<dbReference type="OrthoDB" id="10031947at2759"/>
<accession>A0A8H4NHZ2</accession>
<protein>
    <submittedName>
        <fullName evidence="2">Uncharacterized protein</fullName>
    </submittedName>
</protein>
<reference evidence="2" key="1">
    <citation type="submission" date="2020-01" db="EMBL/GenBank/DDBJ databases">
        <title>Identification and distribution of gene clusters putatively required for synthesis of sphingolipid metabolism inhibitors in phylogenetically diverse species of the filamentous fungus Fusarium.</title>
        <authorList>
            <person name="Kim H.-S."/>
            <person name="Busman M."/>
            <person name="Brown D.W."/>
            <person name="Divon H."/>
            <person name="Uhlig S."/>
            <person name="Proctor R.H."/>
        </authorList>
    </citation>
    <scope>NUCLEOTIDE SEQUENCE</scope>
    <source>
        <strain evidence="2">NRRL 53441</strain>
    </source>
</reference>
<evidence type="ECO:0000256" key="1">
    <source>
        <dbReference type="SAM" id="SignalP"/>
    </source>
</evidence>
<name>A0A8H4NHZ2_9HYPO</name>
<dbReference type="AlphaFoldDB" id="A0A8H4NHZ2"/>
<sequence length="286" mass="30221">MNSKKLLSLALGLLVAESRSRQSLQNLPPLPLVRPMTSATLSESATSIPIPSFTETISLATSQTDTVTETGETKTRTATTLVSSSTTAVTVPVDTTTTEGETPTASVDTSTATEAATTSGETTITAAESSTTTADETTTTVAATTTTQEAGCAQTTVLAHRTTIFESGGLGYDDDLVAFSVAGRRLLDFQNPTTACQDAPYTSIMPYWDDLYVASEMICGIGISYEVHQTDRGQMFTVEYYIGSNGAGPDGNHFTHGSSAIVGLQRSRKSQFSYNTAKSIPHQFYA</sequence>
<keyword evidence="1" id="KW-0732">Signal</keyword>